<dbReference type="GO" id="GO:0016846">
    <property type="term" value="F:carbon-sulfur lyase activity"/>
    <property type="evidence" value="ECO:0007669"/>
    <property type="project" value="TreeGrafter"/>
</dbReference>
<dbReference type="SUPFAM" id="SSF53383">
    <property type="entry name" value="PLP-dependent transferases"/>
    <property type="match status" value="1"/>
</dbReference>
<dbReference type="PIRSF" id="PIRSF001434">
    <property type="entry name" value="CGS"/>
    <property type="match status" value="1"/>
</dbReference>
<evidence type="ECO:0000313" key="5">
    <source>
        <dbReference type="EMBL" id="RVD86811.1"/>
    </source>
</evidence>
<evidence type="ECO:0000256" key="1">
    <source>
        <dbReference type="ARBA" id="ARBA00001933"/>
    </source>
</evidence>
<evidence type="ECO:0000256" key="4">
    <source>
        <dbReference type="RuleBase" id="RU362118"/>
    </source>
</evidence>
<evidence type="ECO:0008006" key="7">
    <source>
        <dbReference type="Google" id="ProtNLM"/>
    </source>
</evidence>
<dbReference type="GeneID" id="93587378"/>
<accession>A0A437A6N6</accession>
<dbReference type="Gene3D" id="3.40.640.10">
    <property type="entry name" value="Type I PLP-dependent aspartate aminotransferase-like (Major domain)"/>
    <property type="match status" value="1"/>
</dbReference>
<dbReference type="EMBL" id="SAEB01000006">
    <property type="protein sequence ID" value="RVD86811.1"/>
    <property type="molecule type" value="Genomic_DNA"/>
</dbReference>
<dbReference type="GO" id="GO:0019346">
    <property type="term" value="P:transsulfuration"/>
    <property type="evidence" value="ECO:0007669"/>
    <property type="project" value="InterPro"/>
</dbReference>
<dbReference type="InterPro" id="IPR015424">
    <property type="entry name" value="PyrdxlP-dep_Trfase"/>
</dbReference>
<keyword evidence="6" id="KW-1185">Reference proteome</keyword>
<dbReference type="VEuPathDB" id="FungiDB:DFL_005067"/>
<evidence type="ECO:0000256" key="3">
    <source>
        <dbReference type="PIRSR" id="PIRSR001434-2"/>
    </source>
</evidence>
<comment type="cofactor">
    <cofactor evidence="1 4">
        <name>pyridoxal 5'-phosphate</name>
        <dbReference type="ChEBI" id="CHEBI:597326"/>
    </cofactor>
</comment>
<dbReference type="STRING" id="97331.A0A437A6N6"/>
<dbReference type="GO" id="GO:0005737">
    <property type="term" value="C:cytoplasm"/>
    <property type="evidence" value="ECO:0007669"/>
    <property type="project" value="TreeGrafter"/>
</dbReference>
<reference evidence="5 6" key="1">
    <citation type="submission" date="2019-01" db="EMBL/GenBank/DDBJ databases">
        <title>Intercellular communication is required for trap formation in the nematode-trapping fungus Duddingtonia flagrans.</title>
        <authorList>
            <person name="Youssar L."/>
            <person name="Wernet V."/>
            <person name="Hensel N."/>
            <person name="Hildebrandt H.-G."/>
            <person name="Fischer R."/>
        </authorList>
    </citation>
    <scope>NUCLEOTIDE SEQUENCE [LARGE SCALE GENOMIC DNA]</scope>
    <source>
        <strain evidence="5 6">CBS H-5679</strain>
    </source>
</reference>
<comment type="caution">
    <text evidence="5">The sequence shown here is derived from an EMBL/GenBank/DDBJ whole genome shotgun (WGS) entry which is preliminary data.</text>
</comment>
<dbReference type="InterPro" id="IPR015422">
    <property type="entry name" value="PyrdxlP-dep_Trfase_small"/>
</dbReference>
<proteinExistence type="inferred from homology"/>
<gene>
    <name evidence="5" type="ORF">DFL_005067</name>
</gene>
<dbReference type="Gene3D" id="3.90.1150.10">
    <property type="entry name" value="Aspartate Aminotransferase, domain 1"/>
    <property type="match status" value="1"/>
</dbReference>
<name>A0A437A6N6_ARTFL</name>
<dbReference type="OrthoDB" id="3512640at2759"/>
<dbReference type="Proteomes" id="UP000283090">
    <property type="component" value="Unassembled WGS sequence"/>
</dbReference>
<dbReference type="AlphaFoldDB" id="A0A437A6N6"/>
<dbReference type="PANTHER" id="PTHR11808">
    <property type="entry name" value="TRANS-SULFURATION ENZYME FAMILY MEMBER"/>
    <property type="match status" value="1"/>
</dbReference>
<evidence type="ECO:0000313" key="6">
    <source>
        <dbReference type="Proteomes" id="UP000283090"/>
    </source>
</evidence>
<dbReference type="GO" id="GO:0030170">
    <property type="term" value="F:pyridoxal phosphate binding"/>
    <property type="evidence" value="ECO:0007669"/>
    <property type="project" value="InterPro"/>
</dbReference>
<dbReference type="PANTHER" id="PTHR11808:SF35">
    <property type="entry name" value="CYSTATHIONINE GAMMA-SYNTHASE (AFU_ORTHOLOGUE AFUA_7G01590)"/>
    <property type="match status" value="1"/>
</dbReference>
<dbReference type="FunFam" id="3.40.640.10:FF:000072">
    <property type="entry name" value="Putative cystathionine beta-lyase"/>
    <property type="match status" value="1"/>
</dbReference>
<keyword evidence="2 3" id="KW-0663">Pyridoxal phosphate</keyword>
<evidence type="ECO:0000256" key="2">
    <source>
        <dbReference type="ARBA" id="ARBA00022898"/>
    </source>
</evidence>
<feature type="modified residue" description="N6-(pyridoxal phosphate)lysine" evidence="3">
    <location>
        <position position="214"/>
    </location>
</feature>
<protein>
    <recommendedName>
        <fullName evidence="7">Cystathionine gamma-synthase</fullName>
    </recommendedName>
</protein>
<dbReference type="RefSeq" id="XP_067492355.1">
    <property type="nucleotide sequence ID" value="XM_067634270.1"/>
</dbReference>
<dbReference type="FunFam" id="3.90.1150.10:FF:000066">
    <property type="entry name" value="Putative cystathionine beta-lyase"/>
    <property type="match status" value="1"/>
</dbReference>
<comment type="similarity">
    <text evidence="4">Belongs to the trans-sulfuration enzymes family.</text>
</comment>
<dbReference type="InterPro" id="IPR000277">
    <property type="entry name" value="Cys/Met-Metab_PyrdxlP-dep_enz"/>
</dbReference>
<sequence>MSKFILQPSAVTGNPSKYTADTNLVHADEFLNDVNDVAPPIHVSTTFRYPRDPSKLIAVKDLPLEDLDSHVYSRISSPSTARLEAVLSSYLNGYALVYSSGVAAFHAALVHLNPRQLSGSLFYHGCHGVADIHSRLTGMKQIPLDCPVEDLQPGDVVHLETPLNPLGTAFDIKYYADRAHSRGAILIVDSTFAPPPLQDPFEFGADIVMHSASKYIGGHSDLLAGVLVTKDVKTRWKLWEERLYLGGVMGNLEAWLGTRSARTLELRVLRQSENATKLVSWLSEEVGKEGSVIEKVVANVKHASLQKEEWVRKQMKGGFGPVFGIEMKSELFAKTLPSHLEIFAHATSLGGVESLIEWRAMSDPSCPTTLLRLSIGVENWEDLKNDLLQAFEKLAKGEQVVLNGKY</sequence>
<dbReference type="InterPro" id="IPR015421">
    <property type="entry name" value="PyrdxlP-dep_Trfase_major"/>
</dbReference>
<organism evidence="5 6">
    <name type="scientific">Arthrobotrys flagrans</name>
    <name type="common">Nematode-trapping fungus</name>
    <name type="synonym">Trichothecium flagrans</name>
    <dbReference type="NCBI Taxonomy" id="97331"/>
    <lineage>
        <taxon>Eukaryota</taxon>
        <taxon>Fungi</taxon>
        <taxon>Dikarya</taxon>
        <taxon>Ascomycota</taxon>
        <taxon>Pezizomycotina</taxon>
        <taxon>Orbiliomycetes</taxon>
        <taxon>Orbiliales</taxon>
        <taxon>Orbiliaceae</taxon>
        <taxon>Arthrobotrys</taxon>
    </lineage>
</organism>
<dbReference type="Pfam" id="PF01053">
    <property type="entry name" value="Cys_Met_Meta_PP"/>
    <property type="match status" value="1"/>
</dbReference>